<keyword evidence="5" id="KW-0378">Hydrolase</keyword>
<dbReference type="Proteomes" id="UP000269289">
    <property type="component" value="Unassembled WGS sequence"/>
</dbReference>
<dbReference type="SUPFAM" id="SSF52980">
    <property type="entry name" value="Restriction endonuclease-like"/>
    <property type="match status" value="1"/>
</dbReference>
<organism evidence="5 6">
    <name type="scientific">Cellulomonas triticagri</name>
    <dbReference type="NCBI Taxonomy" id="2483352"/>
    <lineage>
        <taxon>Bacteria</taxon>
        <taxon>Bacillati</taxon>
        <taxon>Actinomycetota</taxon>
        <taxon>Actinomycetes</taxon>
        <taxon>Micrococcales</taxon>
        <taxon>Cellulomonadaceae</taxon>
        <taxon>Cellulomonas</taxon>
    </lineage>
</organism>
<dbReference type="SMART" id="SM00490">
    <property type="entry name" value="HELICc"/>
    <property type="match status" value="1"/>
</dbReference>
<dbReference type="Pfam" id="PF09369">
    <property type="entry name" value="MZB"/>
    <property type="match status" value="1"/>
</dbReference>
<dbReference type="PROSITE" id="PS51192">
    <property type="entry name" value="HELICASE_ATP_BIND_1"/>
    <property type="match status" value="1"/>
</dbReference>
<evidence type="ECO:0000256" key="1">
    <source>
        <dbReference type="ARBA" id="ARBA00022741"/>
    </source>
</evidence>
<feature type="domain" description="Helicase C-terminal" evidence="4">
    <location>
        <begin position="913"/>
        <end position="1065"/>
    </location>
</feature>
<dbReference type="InterPro" id="IPR011545">
    <property type="entry name" value="DEAD/DEAH_box_helicase_dom"/>
</dbReference>
<dbReference type="EMBL" id="RFFI01000002">
    <property type="protein sequence ID" value="RMI14303.1"/>
    <property type="molecule type" value="Genomic_DNA"/>
</dbReference>
<keyword evidence="6" id="KW-1185">Reference proteome</keyword>
<evidence type="ECO:0000313" key="6">
    <source>
        <dbReference type="Proteomes" id="UP000269289"/>
    </source>
</evidence>
<dbReference type="PANTHER" id="PTHR47962">
    <property type="entry name" value="ATP-DEPENDENT HELICASE LHR-RELATED-RELATED"/>
    <property type="match status" value="1"/>
</dbReference>
<evidence type="ECO:0000256" key="2">
    <source>
        <dbReference type="ARBA" id="ARBA00022840"/>
    </source>
</evidence>
<name>A0A3M2JRK7_9CELL</name>
<accession>A0A3M2JRK7</accession>
<feature type="domain" description="Helicase ATP-binding" evidence="3">
    <location>
        <begin position="101"/>
        <end position="277"/>
    </location>
</feature>
<keyword evidence="1" id="KW-0547">Nucleotide-binding</keyword>
<evidence type="ECO:0000259" key="4">
    <source>
        <dbReference type="PROSITE" id="PS51194"/>
    </source>
</evidence>
<dbReference type="InterPro" id="IPR027417">
    <property type="entry name" value="P-loop_NTPase"/>
</dbReference>
<dbReference type="InterPro" id="IPR052511">
    <property type="entry name" value="ATP-dep_Helicase"/>
</dbReference>
<dbReference type="Gene3D" id="3.40.960.10">
    <property type="entry name" value="VSR Endonuclease"/>
    <property type="match status" value="1"/>
</dbReference>
<dbReference type="InterPro" id="IPR001650">
    <property type="entry name" value="Helicase_C-like"/>
</dbReference>
<dbReference type="Pfam" id="PF00270">
    <property type="entry name" value="DEAD"/>
    <property type="match status" value="1"/>
</dbReference>
<dbReference type="SUPFAM" id="SSF52540">
    <property type="entry name" value="P-loop containing nucleoside triphosphate hydrolases"/>
    <property type="match status" value="2"/>
</dbReference>
<sequence length="1735" mass="191617">MDVFAIRDRLIADYRGFTSGTIEVRDPRVSAHVVDLLDGGAQWPDPWLSLNPSFETGGAVSDLVAEGLLHPENERIFRVKKHADDAGTSTLTLHRHQRDAIEAARSGKSYALTTGTGSGKSLAYIVPIVDAVLREQEAAGGSRVPGVKAIVVYPMNALANSQTLELEKFLKYGYPAGQEPVTFARYTGQESDERRREILANPPDILLTNYVMLELVLTRPDERLHLIRAARDLRFLVLDELHTYRGRQGADVALLVRRLRDTCASRSLQVIGTSATMASGGSVADQQATVADVATRLFGSEVTPERVIGESLTRATAHDLVDGPALTSSVRAPQALAGLTYAELARNPLACWVETTFGLDSETQSGRLVRRKPTTVSAAATLLAERTGVDEELASEAIRAVLLVGSNARHPVTGRPLFAFRLHQFLSKGDTVYVSLEPEGTRYITSTYQLRVPGDASKALLPLGFCRECGQEYLVVAKTSSGRESFVPRQDADASGGDAVTGYLYVSEDLPWPADPVLENRLPDHWLESDQSGATVVLETKAKYLPTEVWIAPDGTVTAPGAGLRAWFVSTPFAFCMRCRVSYEQVRGNDYAKLATLDREGRSSAVTVVAASVVRSLKQLGPSDLAADARKLLTFVDNRQDASLQAGHFNDFVQISQLRGALYRALADAPEGLTHEVVAQRVADALRLEMADFAANPEVRFSAKESALRALRAVIEYRVYADLQRGWRITMPNLEQTGLLKVSYVDLPEIAATQEIWEGTHPQLRDAPAALREELCSILLHEMRRVLAVDVDCLTQLGFEQIQRDSRQHLTGQWALPDDEKVAAAGVVYPRGTTKRKGWNDLFVSGRSAFGRYLRRDAALGRDISTDDAELVIRDMFRVLCDEGGLLAEADPVEGVPGYRLKASAIRWRAGDGLKGAEDPLRKSTDSEAVIRVNPFFADLYREVAEGLRGLHAMEHTAQVPGPQREVREHDFRDGRLPLLFCSPTMELGVDIASLNAVGLRNVPPTPANYAQRSGRAGRSGQPALVVTYCATGNAHDTYYFRNSRDMVAGSVAAPRLDLANEDLVRSHVHAVWLSETGQSLKSRITDIVDASGEQPTLDVIPEVWRALTEPEVQRRAVVRAGAVIEELRGAWDAVDQVIWWYDGWVADQVRSAPTAFDHALERWRLLYRTALSEYHAQSKLAVDPRAPRFEKEAASRRAWESKNQLALLRNEDSEHGQTDFYSYRYFASEGFLPGYSFPRLPLAAYIPGGRGKRDGDYLQRPRFLAISEFGPGSLIYHEGARYEVERVQLPRSSEQAGVADTEEARRCEACGYHHPSGEGADVCDSCGAQLGLKTYNLLRLQTVFTRRRERISSDEEERRRAGFELEVSYRFHDHGDRPGRVDADAIGDGQTTATLTYGDSATIRVANVGRRRRKDPNDRGFFLDVTTGRWAQKKDAEDATVDAEALLSFEDAKKVLKVIPYVEDRRNILLLRLTRPLDDSAATTLRYALERGAEAVFQLEDSELESQRLPDLDGRGRMLLTEAAEGGAGALRRLVSERGALASVARKALEIAHFDPDSGADLGHSPNAAPGAERCELACYECLLAYGNQHEHAFINRHVVRDLLLELAGADVRTGAGGRSRSEQRDSLSSLADSGLERMFVTWLDEHGYRLPDRAQSPVEEAHARPDLVFDLATGPVAVFVDGPVHDDDTQRTRDHDSQERLEDLGWMVIRVRHDDAWEAVVARYPSVFGTARS</sequence>
<dbReference type="PROSITE" id="PS51194">
    <property type="entry name" value="HELICASE_CTER"/>
    <property type="match status" value="1"/>
</dbReference>
<dbReference type="PANTHER" id="PTHR47962:SF5">
    <property type="entry name" value="ATP-DEPENDENT HELICASE LHR-RELATED"/>
    <property type="match status" value="1"/>
</dbReference>
<gene>
    <name evidence="5" type="ORF">EBM89_00640</name>
</gene>
<dbReference type="OrthoDB" id="3197455at2"/>
<evidence type="ECO:0000259" key="3">
    <source>
        <dbReference type="PROSITE" id="PS51192"/>
    </source>
</evidence>
<reference evidence="5 6" key="1">
    <citation type="submission" date="2018-10" db="EMBL/GenBank/DDBJ databases">
        <title>Isolation, diversity and antifungal activity of actinobacteria from wheat.</title>
        <authorList>
            <person name="Han C."/>
        </authorList>
    </citation>
    <scope>NUCLEOTIDE SEQUENCE [LARGE SCALE GENOMIC DNA]</scope>
    <source>
        <strain evidence="5 6">NEAU-YY56</strain>
    </source>
</reference>
<dbReference type="Pfam" id="PF00271">
    <property type="entry name" value="Helicase_C"/>
    <property type="match status" value="1"/>
</dbReference>
<protein>
    <submittedName>
        <fullName evidence="5">DEAD/DEAH box helicase</fullName>
    </submittedName>
</protein>
<evidence type="ECO:0000313" key="5">
    <source>
        <dbReference type="EMBL" id="RMI14303.1"/>
    </source>
</evidence>
<dbReference type="InterPro" id="IPR011335">
    <property type="entry name" value="Restrct_endonuc-II-like"/>
</dbReference>
<dbReference type="GO" id="GO:0003677">
    <property type="term" value="F:DNA binding"/>
    <property type="evidence" value="ECO:0007669"/>
    <property type="project" value="TreeGrafter"/>
</dbReference>
<dbReference type="InterPro" id="IPR018973">
    <property type="entry name" value="MZB"/>
</dbReference>
<keyword evidence="2" id="KW-0067">ATP-binding</keyword>
<dbReference type="Gene3D" id="3.40.50.300">
    <property type="entry name" value="P-loop containing nucleotide triphosphate hydrolases"/>
    <property type="match status" value="2"/>
</dbReference>
<dbReference type="GO" id="GO:0004386">
    <property type="term" value="F:helicase activity"/>
    <property type="evidence" value="ECO:0007669"/>
    <property type="project" value="UniProtKB-KW"/>
</dbReference>
<keyword evidence="5" id="KW-0347">Helicase</keyword>
<dbReference type="GO" id="GO:0016887">
    <property type="term" value="F:ATP hydrolysis activity"/>
    <property type="evidence" value="ECO:0007669"/>
    <property type="project" value="TreeGrafter"/>
</dbReference>
<dbReference type="GO" id="GO:0005524">
    <property type="term" value="F:ATP binding"/>
    <property type="evidence" value="ECO:0007669"/>
    <property type="project" value="UniProtKB-KW"/>
</dbReference>
<dbReference type="SMART" id="SM00487">
    <property type="entry name" value="DEXDc"/>
    <property type="match status" value="1"/>
</dbReference>
<proteinExistence type="predicted"/>
<dbReference type="CDD" id="cd17923">
    <property type="entry name" value="DEXHc_Hrq1-like"/>
    <property type="match status" value="1"/>
</dbReference>
<dbReference type="InterPro" id="IPR014001">
    <property type="entry name" value="Helicase_ATP-bd"/>
</dbReference>
<comment type="caution">
    <text evidence="5">The sequence shown here is derived from an EMBL/GenBank/DDBJ whole genome shotgun (WGS) entry which is preliminary data.</text>
</comment>